<accession>A0A6A6U389</accession>
<dbReference type="InterPro" id="IPR036396">
    <property type="entry name" value="Cyt_P450_sf"/>
</dbReference>
<dbReference type="GO" id="GO:0016712">
    <property type="term" value="F:oxidoreductase activity, acting on paired donors, with incorporation or reduction of molecular oxygen, reduced flavin or flavoprotein as one donor, and incorporation of one atom of oxygen"/>
    <property type="evidence" value="ECO:0007669"/>
    <property type="project" value="InterPro"/>
</dbReference>
<evidence type="ECO:0000256" key="8">
    <source>
        <dbReference type="SAM" id="SignalP"/>
    </source>
</evidence>
<dbReference type="AlphaFoldDB" id="A0A6A6U389"/>
<evidence type="ECO:0000256" key="6">
    <source>
        <dbReference type="ARBA" id="ARBA00023004"/>
    </source>
</evidence>
<evidence type="ECO:0000256" key="5">
    <source>
        <dbReference type="ARBA" id="ARBA00023002"/>
    </source>
</evidence>
<sequence length="532" mass="59942">MLSPYILSLIACGLLYYALQSYKSHKINQEISEREGCKPAKCLPNRLPLGIDKLFKVMEAEKAKAYPLLMLGDHEKFGDTYGQKSGPLYTIITRDPENIRDMLSRKFKDFEIGSARHGCLSPLLGDGIFTQDGAKWEHSRKLLAPMIQRSTLLNLELVEKHFQKLLGKIGGDGAGEKDGSFFANMKPPLFDLSLELTTEFLLGDPAIFTGKTGISEASTSDSSVWGTEFAKEYNTAFKWIYKRERLKQFYWLVNTKELRDSCRATRDIVARVIGQAYEALKDNSTSLGQHIAFAPLLHQGVDTEFVRDQFLNLLLAGRDTSGSLLCWIFYALSREPGLFKMLKEEMEGLLGEDRERKPSKSELGRMVLLDQFMTETLRLFPPVPINGRFCKNATTFPRGGGEDGLSPMLVPKGTLIALSTFATHRSTDLYGEDAGKFSIERWNDNVVNERMVDWSFHPFIGGPRKCLGERFALDQAKYLTCRVLQHFEKIVAADETGNELKQNPEENWVDNVKYHVGLTMSPDAGVFVRLAA</sequence>
<evidence type="ECO:0000313" key="9">
    <source>
        <dbReference type="EMBL" id="KAF2666146.1"/>
    </source>
</evidence>
<evidence type="ECO:0000256" key="2">
    <source>
        <dbReference type="ARBA" id="ARBA00010617"/>
    </source>
</evidence>
<keyword evidence="8" id="KW-0732">Signal</keyword>
<keyword evidence="10" id="KW-1185">Reference proteome</keyword>
<dbReference type="PRINTS" id="PR01239">
    <property type="entry name" value="EP450IICYP52"/>
</dbReference>
<feature type="signal peptide" evidence="8">
    <location>
        <begin position="1"/>
        <end position="20"/>
    </location>
</feature>
<dbReference type="SUPFAM" id="SSF48264">
    <property type="entry name" value="Cytochrome P450"/>
    <property type="match status" value="1"/>
</dbReference>
<dbReference type="GO" id="GO:0020037">
    <property type="term" value="F:heme binding"/>
    <property type="evidence" value="ECO:0007669"/>
    <property type="project" value="InterPro"/>
</dbReference>
<dbReference type="PRINTS" id="PR00385">
    <property type="entry name" value="P450"/>
</dbReference>
<keyword evidence="3" id="KW-0349">Heme</keyword>
<keyword evidence="4" id="KW-0479">Metal-binding</keyword>
<dbReference type="InterPro" id="IPR002974">
    <property type="entry name" value="Cyt_P450_E_CYP52_ascomycetes"/>
</dbReference>
<comment type="similarity">
    <text evidence="2">Belongs to the cytochrome P450 family.</text>
</comment>
<keyword evidence="7" id="KW-0503">Monooxygenase</keyword>
<evidence type="ECO:0000256" key="1">
    <source>
        <dbReference type="ARBA" id="ARBA00001971"/>
    </source>
</evidence>
<reference evidence="9" key="1">
    <citation type="journal article" date="2020" name="Stud. Mycol.">
        <title>101 Dothideomycetes genomes: a test case for predicting lifestyles and emergence of pathogens.</title>
        <authorList>
            <person name="Haridas S."/>
            <person name="Albert R."/>
            <person name="Binder M."/>
            <person name="Bloem J."/>
            <person name="Labutti K."/>
            <person name="Salamov A."/>
            <person name="Andreopoulos B."/>
            <person name="Baker S."/>
            <person name="Barry K."/>
            <person name="Bills G."/>
            <person name="Bluhm B."/>
            <person name="Cannon C."/>
            <person name="Castanera R."/>
            <person name="Culley D."/>
            <person name="Daum C."/>
            <person name="Ezra D."/>
            <person name="Gonzalez J."/>
            <person name="Henrissat B."/>
            <person name="Kuo A."/>
            <person name="Liang C."/>
            <person name="Lipzen A."/>
            <person name="Lutzoni F."/>
            <person name="Magnuson J."/>
            <person name="Mondo S."/>
            <person name="Nolan M."/>
            <person name="Ohm R."/>
            <person name="Pangilinan J."/>
            <person name="Park H.-J."/>
            <person name="Ramirez L."/>
            <person name="Alfaro M."/>
            <person name="Sun H."/>
            <person name="Tritt A."/>
            <person name="Yoshinaga Y."/>
            <person name="Zwiers L.-H."/>
            <person name="Turgeon B."/>
            <person name="Goodwin S."/>
            <person name="Spatafora J."/>
            <person name="Crous P."/>
            <person name="Grigoriev I."/>
        </authorList>
    </citation>
    <scope>NUCLEOTIDE SEQUENCE</scope>
    <source>
        <strain evidence="9">CBS 115976</strain>
    </source>
</reference>
<dbReference type="PANTHER" id="PTHR24287">
    <property type="entry name" value="P450, PUTATIVE (EUROFUNG)-RELATED"/>
    <property type="match status" value="1"/>
</dbReference>
<keyword evidence="6" id="KW-0408">Iron</keyword>
<dbReference type="GO" id="GO:0005506">
    <property type="term" value="F:iron ion binding"/>
    <property type="evidence" value="ECO:0007669"/>
    <property type="project" value="InterPro"/>
</dbReference>
<dbReference type="EMBL" id="MU004239">
    <property type="protein sequence ID" value="KAF2666146.1"/>
    <property type="molecule type" value="Genomic_DNA"/>
</dbReference>
<protein>
    <submittedName>
        <fullName evidence="9">Cytochrome P450</fullName>
    </submittedName>
</protein>
<dbReference type="Proteomes" id="UP000799302">
    <property type="component" value="Unassembled WGS sequence"/>
</dbReference>
<feature type="chain" id="PRO_5025338177" evidence="8">
    <location>
        <begin position="21"/>
        <end position="532"/>
    </location>
</feature>
<dbReference type="InterPro" id="IPR047146">
    <property type="entry name" value="Cyt_P450_E_CYP52_fungi"/>
</dbReference>
<comment type="cofactor">
    <cofactor evidence="1">
        <name>heme</name>
        <dbReference type="ChEBI" id="CHEBI:30413"/>
    </cofactor>
</comment>
<keyword evidence="5" id="KW-0560">Oxidoreductase</keyword>
<dbReference type="Gene3D" id="1.10.630.10">
    <property type="entry name" value="Cytochrome P450"/>
    <property type="match status" value="1"/>
</dbReference>
<proteinExistence type="inferred from homology"/>
<name>A0A6A6U389_9PEZI</name>
<dbReference type="Pfam" id="PF00067">
    <property type="entry name" value="p450"/>
    <property type="match status" value="1"/>
</dbReference>
<dbReference type="PANTHER" id="PTHR24287:SF1">
    <property type="entry name" value="P450, PUTATIVE (EUROFUNG)-RELATED"/>
    <property type="match status" value="1"/>
</dbReference>
<evidence type="ECO:0000256" key="3">
    <source>
        <dbReference type="ARBA" id="ARBA00022617"/>
    </source>
</evidence>
<evidence type="ECO:0000256" key="7">
    <source>
        <dbReference type="ARBA" id="ARBA00023033"/>
    </source>
</evidence>
<evidence type="ECO:0000313" key="10">
    <source>
        <dbReference type="Proteomes" id="UP000799302"/>
    </source>
</evidence>
<organism evidence="9 10">
    <name type="scientific">Microthyrium microscopicum</name>
    <dbReference type="NCBI Taxonomy" id="703497"/>
    <lineage>
        <taxon>Eukaryota</taxon>
        <taxon>Fungi</taxon>
        <taxon>Dikarya</taxon>
        <taxon>Ascomycota</taxon>
        <taxon>Pezizomycotina</taxon>
        <taxon>Dothideomycetes</taxon>
        <taxon>Dothideomycetes incertae sedis</taxon>
        <taxon>Microthyriales</taxon>
        <taxon>Microthyriaceae</taxon>
        <taxon>Microthyrium</taxon>
    </lineage>
</organism>
<gene>
    <name evidence="9" type="ORF">BT63DRAFT_427927</name>
</gene>
<dbReference type="InterPro" id="IPR001128">
    <property type="entry name" value="Cyt_P450"/>
</dbReference>
<evidence type="ECO:0000256" key="4">
    <source>
        <dbReference type="ARBA" id="ARBA00022723"/>
    </source>
</evidence>
<dbReference type="OrthoDB" id="1470350at2759"/>